<dbReference type="InterPro" id="IPR051453">
    <property type="entry name" value="MBL_Glyoxalase_II"/>
</dbReference>
<evidence type="ECO:0000256" key="3">
    <source>
        <dbReference type="ARBA" id="ARBA00022801"/>
    </source>
</evidence>
<dbReference type="PANTHER" id="PTHR46233">
    <property type="entry name" value="HYDROXYACYLGLUTATHIONE HYDROLASE GLOC"/>
    <property type="match status" value="1"/>
</dbReference>
<dbReference type="SMART" id="SM00849">
    <property type="entry name" value="Lactamase_B"/>
    <property type="match status" value="1"/>
</dbReference>
<evidence type="ECO:0000313" key="6">
    <source>
        <dbReference type="EMBL" id="MFB9098706.1"/>
    </source>
</evidence>
<dbReference type="Proteomes" id="UP001589607">
    <property type="component" value="Unassembled WGS sequence"/>
</dbReference>
<dbReference type="InterPro" id="IPR036866">
    <property type="entry name" value="RibonucZ/Hydroxyglut_hydro"/>
</dbReference>
<dbReference type="EMBL" id="JBHMEY010000094">
    <property type="protein sequence ID" value="MFB9098706.1"/>
    <property type="molecule type" value="Genomic_DNA"/>
</dbReference>
<gene>
    <name evidence="6" type="ORF">ACFFVF_19540</name>
</gene>
<sequence length="233" mass="26987">MYIQEVYIAEQVKIITIRVTNNSGMINYCYLIVDIVTKYCCLVDPAWDLKKIKDLILLNNLIPKGVLLTHAHHDHVDLAFDFGTLYNIPIWISKDEAYYYNFYRDNLQTFKDNQKIYLGNLLVETWVTPGHTKGSSCFYINGHLITGDTLFVEGCGECKSDGANVNELYESLKRIRESCSDETLIYPGHSFGEKPGVTFKYVKENNIYLQFKDVISFSKFRMRKQQVGLLNFK</sequence>
<evidence type="ECO:0000256" key="2">
    <source>
        <dbReference type="ARBA" id="ARBA00022723"/>
    </source>
</evidence>
<keyword evidence="4" id="KW-0862">Zinc</keyword>
<comment type="caution">
    <text evidence="6">The sequence shown here is derived from an EMBL/GenBank/DDBJ whole genome shotgun (WGS) entry which is preliminary data.</text>
</comment>
<keyword evidence="2" id="KW-0479">Metal-binding</keyword>
<dbReference type="CDD" id="cd16275">
    <property type="entry name" value="BaeB-like_MBL-fold"/>
    <property type="match status" value="1"/>
</dbReference>
<evidence type="ECO:0000256" key="4">
    <source>
        <dbReference type="ARBA" id="ARBA00022833"/>
    </source>
</evidence>
<protein>
    <submittedName>
        <fullName evidence="6">MBL fold metallo-hydrolase</fullName>
    </submittedName>
</protein>
<evidence type="ECO:0000256" key="1">
    <source>
        <dbReference type="ARBA" id="ARBA00001947"/>
    </source>
</evidence>
<dbReference type="RefSeq" id="WP_236458592.1">
    <property type="nucleotide sequence ID" value="NZ_CBCSGE010000001.1"/>
</dbReference>
<accession>A0ABV5GTV4</accession>
<dbReference type="Gene3D" id="3.60.15.10">
    <property type="entry name" value="Ribonuclease Z/Hydroxyacylglutathione hydrolase-like"/>
    <property type="match status" value="1"/>
</dbReference>
<proteinExistence type="predicted"/>
<evidence type="ECO:0000259" key="5">
    <source>
        <dbReference type="SMART" id="SM00849"/>
    </source>
</evidence>
<dbReference type="SUPFAM" id="SSF56281">
    <property type="entry name" value="Metallo-hydrolase/oxidoreductase"/>
    <property type="match status" value="1"/>
</dbReference>
<dbReference type="PANTHER" id="PTHR46233:SF3">
    <property type="entry name" value="HYDROXYACYLGLUTATHIONE HYDROLASE GLOC"/>
    <property type="match status" value="1"/>
</dbReference>
<keyword evidence="3" id="KW-0378">Hydrolase</keyword>
<keyword evidence="7" id="KW-1185">Reference proteome</keyword>
<feature type="domain" description="Metallo-beta-lactamase" evidence="5">
    <location>
        <begin position="26"/>
        <end position="189"/>
    </location>
</feature>
<comment type="cofactor">
    <cofactor evidence="1">
        <name>Zn(2+)</name>
        <dbReference type="ChEBI" id="CHEBI:29105"/>
    </cofactor>
</comment>
<evidence type="ECO:0000313" key="7">
    <source>
        <dbReference type="Proteomes" id="UP001589607"/>
    </source>
</evidence>
<dbReference type="Pfam" id="PF00753">
    <property type="entry name" value="Lactamase_B"/>
    <property type="match status" value="1"/>
</dbReference>
<name>A0ABV5GTV4_9FLAO</name>
<reference evidence="6 7" key="1">
    <citation type="submission" date="2024-09" db="EMBL/GenBank/DDBJ databases">
        <authorList>
            <person name="Sun Q."/>
            <person name="Mori K."/>
        </authorList>
    </citation>
    <scope>NUCLEOTIDE SEQUENCE [LARGE SCALE GENOMIC DNA]</scope>
    <source>
        <strain evidence="6 7">CECT 7955</strain>
    </source>
</reference>
<dbReference type="InterPro" id="IPR001279">
    <property type="entry name" value="Metallo-B-lactamas"/>
</dbReference>
<organism evidence="6 7">
    <name type="scientific">Flavobacterium jumunjinense</name>
    <dbReference type="NCBI Taxonomy" id="998845"/>
    <lineage>
        <taxon>Bacteria</taxon>
        <taxon>Pseudomonadati</taxon>
        <taxon>Bacteroidota</taxon>
        <taxon>Flavobacteriia</taxon>
        <taxon>Flavobacteriales</taxon>
        <taxon>Flavobacteriaceae</taxon>
        <taxon>Flavobacterium</taxon>
    </lineage>
</organism>